<reference evidence="1" key="1">
    <citation type="journal article" date="2017" name="Nature">
        <title>The sunflower genome provides insights into oil metabolism, flowering and Asterid evolution.</title>
        <authorList>
            <person name="Badouin H."/>
            <person name="Gouzy J."/>
            <person name="Grassa C.J."/>
            <person name="Murat F."/>
            <person name="Staton S.E."/>
            <person name="Cottret L."/>
            <person name="Lelandais-Briere C."/>
            <person name="Owens G.L."/>
            <person name="Carrere S."/>
            <person name="Mayjonade B."/>
            <person name="Legrand L."/>
            <person name="Gill N."/>
            <person name="Kane N.C."/>
            <person name="Bowers J.E."/>
            <person name="Hubner S."/>
            <person name="Bellec A."/>
            <person name="Berard A."/>
            <person name="Berges H."/>
            <person name="Blanchet N."/>
            <person name="Boniface M.C."/>
            <person name="Brunel D."/>
            <person name="Catrice O."/>
            <person name="Chaidir N."/>
            <person name="Claudel C."/>
            <person name="Donnadieu C."/>
            <person name="Faraut T."/>
            <person name="Fievet G."/>
            <person name="Helmstetter N."/>
            <person name="King M."/>
            <person name="Knapp S.J."/>
            <person name="Lai Z."/>
            <person name="Le Paslier M.C."/>
            <person name="Lippi Y."/>
            <person name="Lorenzon L."/>
            <person name="Mandel J.R."/>
            <person name="Marage G."/>
            <person name="Marchand G."/>
            <person name="Marquand E."/>
            <person name="Bret-Mestries E."/>
            <person name="Morien E."/>
            <person name="Nambeesan S."/>
            <person name="Nguyen T."/>
            <person name="Pegot-Espagnet P."/>
            <person name="Pouilly N."/>
            <person name="Raftis F."/>
            <person name="Sallet E."/>
            <person name="Schiex T."/>
            <person name="Thomas J."/>
            <person name="Vandecasteele C."/>
            <person name="Vares D."/>
            <person name="Vear F."/>
            <person name="Vautrin S."/>
            <person name="Crespi M."/>
            <person name="Mangin B."/>
            <person name="Burke J.M."/>
            <person name="Salse J."/>
            <person name="Munos S."/>
            <person name="Vincourt P."/>
            <person name="Rieseberg L.H."/>
            <person name="Langlade N.B."/>
        </authorList>
    </citation>
    <scope>NUCLEOTIDE SEQUENCE</scope>
    <source>
        <tissue evidence="1">Leaves</tissue>
    </source>
</reference>
<keyword evidence="2" id="KW-1185">Reference proteome</keyword>
<dbReference type="Gramene" id="mRNA:HanXRQr2_Chr13g0569321">
    <property type="protein sequence ID" value="CDS:HanXRQr2_Chr13g0569321.1"/>
    <property type="gene ID" value="HanXRQr2_Chr13g0569321"/>
</dbReference>
<dbReference type="AlphaFoldDB" id="A0A9K3EEX1"/>
<comment type="caution">
    <text evidence="1">The sequence shown here is derived from an EMBL/GenBank/DDBJ whole genome shotgun (WGS) entry which is preliminary data.</text>
</comment>
<name>A0A9K3EEX1_HELAN</name>
<dbReference type="Proteomes" id="UP000215914">
    <property type="component" value="Unassembled WGS sequence"/>
</dbReference>
<reference evidence="1" key="2">
    <citation type="submission" date="2020-06" db="EMBL/GenBank/DDBJ databases">
        <title>Helianthus annuus Genome sequencing and assembly Release 2.</title>
        <authorList>
            <person name="Gouzy J."/>
            <person name="Langlade N."/>
            <person name="Munos S."/>
        </authorList>
    </citation>
    <scope>NUCLEOTIDE SEQUENCE</scope>
    <source>
        <tissue evidence="1">Leaves</tissue>
    </source>
</reference>
<dbReference type="EMBL" id="MNCJ02000328">
    <property type="protein sequence ID" value="KAF5771815.1"/>
    <property type="molecule type" value="Genomic_DNA"/>
</dbReference>
<proteinExistence type="predicted"/>
<sequence length="61" mass="7025">MYLLVNFPVILPKLFSSKLQIIPTITIHKTINIKLIIIGYKICIPKIPFCMQIICKLSHIC</sequence>
<organism evidence="1 2">
    <name type="scientific">Helianthus annuus</name>
    <name type="common">Common sunflower</name>
    <dbReference type="NCBI Taxonomy" id="4232"/>
    <lineage>
        <taxon>Eukaryota</taxon>
        <taxon>Viridiplantae</taxon>
        <taxon>Streptophyta</taxon>
        <taxon>Embryophyta</taxon>
        <taxon>Tracheophyta</taxon>
        <taxon>Spermatophyta</taxon>
        <taxon>Magnoliopsida</taxon>
        <taxon>eudicotyledons</taxon>
        <taxon>Gunneridae</taxon>
        <taxon>Pentapetalae</taxon>
        <taxon>asterids</taxon>
        <taxon>campanulids</taxon>
        <taxon>Asterales</taxon>
        <taxon>Asteraceae</taxon>
        <taxon>Asteroideae</taxon>
        <taxon>Heliantheae alliance</taxon>
        <taxon>Heliantheae</taxon>
        <taxon>Helianthus</taxon>
    </lineage>
</organism>
<protein>
    <submittedName>
        <fullName evidence="1">Uncharacterized protein</fullName>
    </submittedName>
</protein>
<evidence type="ECO:0000313" key="2">
    <source>
        <dbReference type="Proteomes" id="UP000215914"/>
    </source>
</evidence>
<evidence type="ECO:0000313" key="1">
    <source>
        <dbReference type="EMBL" id="KAF5771815.1"/>
    </source>
</evidence>
<accession>A0A9K3EEX1</accession>
<gene>
    <name evidence="1" type="ORF">HanXRQr2_Chr13g0569321</name>
</gene>